<dbReference type="OrthoDB" id="5297124at2"/>
<dbReference type="InterPro" id="IPR044152">
    <property type="entry name" value="YqjM-like"/>
</dbReference>
<evidence type="ECO:0000256" key="4">
    <source>
        <dbReference type="ARBA" id="ARBA00022857"/>
    </source>
</evidence>
<proteinExistence type="predicted"/>
<keyword evidence="3" id="KW-0288">FMN</keyword>
<dbReference type="GO" id="GO:0010181">
    <property type="term" value="F:FMN binding"/>
    <property type="evidence" value="ECO:0007669"/>
    <property type="project" value="InterPro"/>
</dbReference>
<accession>A0A5C7EIR0</accession>
<dbReference type="Gene3D" id="3.20.20.70">
    <property type="entry name" value="Aldolase class I"/>
    <property type="match status" value="1"/>
</dbReference>
<dbReference type="GO" id="GO:0050661">
    <property type="term" value="F:NADP binding"/>
    <property type="evidence" value="ECO:0007669"/>
    <property type="project" value="InterPro"/>
</dbReference>
<keyword evidence="5" id="KW-0560">Oxidoreductase</keyword>
<dbReference type="PANTHER" id="PTHR43303:SF4">
    <property type="entry name" value="NADPH DEHYDROGENASE C23G7.10C-RELATED"/>
    <property type="match status" value="1"/>
</dbReference>
<dbReference type="CDD" id="cd02932">
    <property type="entry name" value="OYE_YqiM_FMN"/>
    <property type="match status" value="1"/>
</dbReference>
<dbReference type="AlphaFoldDB" id="A0A5C7EIR0"/>
<organism evidence="7 8">
    <name type="scientific">Pelomicrobium methylotrophicum</name>
    <dbReference type="NCBI Taxonomy" id="2602750"/>
    <lineage>
        <taxon>Bacteria</taxon>
        <taxon>Pseudomonadati</taxon>
        <taxon>Pseudomonadota</taxon>
        <taxon>Hydrogenophilia</taxon>
        <taxon>Hydrogenophilia incertae sedis</taxon>
        <taxon>Pelomicrobium</taxon>
    </lineage>
</organism>
<sequence length="384" mass="42387">MSSHLFQPIRLRGLTLDNRIMVSPMCQYSAVDGCATDWHLMHLGQFAVSGAGLVMVEMTDVEPRGRITPYCLGLYSDANEQALKRVVDFCKRHGHARIGIQLAHAGRKASTLPPWEGRRLLRPEEGGWEPVAPSAVASGAGAAVPRALTLDEIGQIRDAFVSATQRAARIGFDAIELHCAHGYLLHQFLSPLSNHRTDRYGGSLENRMRFPLEVFAAMRAAWPEDKPLGVRVSATDWAEGGWSLPDTLAFARALKALGCDWIDVSSGGLVKNQVIETYPGYQVPFAEAVRQATGLTTIAIGMITEPRHAEAIVAHGQADMVALARGMLYDPRWAWHAAAELGATVYYPNQYLRCRPWVRHDTFAEREAARAEEFHLPAVFKQPE</sequence>
<keyword evidence="8" id="KW-1185">Reference proteome</keyword>
<dbReference type="InParanoid" id="A0A5C7EIR0"/>
<dbReference type="InterPro" id="IPR013785">
    <property type="entry name" value="Aldolase_TIM"/>
</dbReference>
<dbReference type="EMBL" id="VPFL01000021">
    <property type="protein sequence ID" value="TXF10799.1"/>
    <property type="molecule type" value="Genomic_DNA"/>
</dbReference>
<dbReference type="Pfam" id="PF00724">
    <property type="entry name" value="Oxidored_FMN"/>
    <property type="match status" value="1"/>
</dbReference>
<feature type="domain" description="NADH:flavin oxidoreductase/NADH oxidase N-terminal" evidence="6">
    <location>
        <begin position="5"/>
        <end position="339"/>
    </location>
</feature>
<protein>
    <submittedName>
        <fullName evidence="7">NADH:flavin oxidoreductase/NADH oxidase</fullName>
    </submittedName>
</protein>
<dbReference type="GO" id="GO:0003959">
    <property type="term" value="F:NADPH dehydrogenase activity"/>
    <property type="evidence" value="ECO:0007669"/>
    <property type="project" value="InterPro"/>
</dbReference>
<evidence type="ECO:0000256" key="1">
    <source>
        <dbReference type="ARBA" id="ARBA00001917"/>
    </source>
</evidence>
<evidence type="ECO:0000256" key="2">
    <source>
        <dbReference type="ARBA" id="ARBA00022630"/>
    </source>
</evidence>
<evidence type="ECO:0000313" key="7">
    <source>
        <dbReference type="EMBL" id="TXF10799.1"/>
    </source>
</evidence>
<dbReference type="Proteomes" id="UP000321201">
    <property type="component" value="Unassembled WGS sequence"/>
</dbReference>
<evidence type="ECO:0000256" key="5">
    <source>
        <dbReference type="ARBA" id="ARBA00023002"/>
    </source>
</evidence>
<dbReference type="PANTHER" id="PTHR43303">
    <property type="entry name" value="NADPH DEHYDROGENASE C23G7.10C-RELATED"/>
    <property type="match status" value="1"/>
</dbReference>
<comment type="cofactor">
    <cofactor evidence="1">
        <name>FMN</name>
        <dbReference type="ChEBI" id="CHEBI:58210"/>
    </cofactor>
</comment>
<keyword evidence="2" id="KW-0285">Flavoprotein</keyword>
<gene>
    <name evidence="7" type="ORF">FR698_13315</name>
</gene>
<dbReference type="RefSeq" id="WP_147800692.1">
    <property type="nucleotide sequence ID" value="NZ_VPFL01000021.1"/>
</dbReference>
<reference evidence="7 8" key="1">
    <citation type="submission" date="2019-08" db="EMBL/GenBank/DDBJ databases">
        <title>Pelomicrobium methylotrophicum gen. nov., sp. nov. a moderately thermophilic, facultatively anaerobic, lithoautotrophic and methylotrophic bacterium isolated from a terrestrial mud volcano.</title>
        <authorList>
            <person name="Slobodkina G.B."/>
            <person name="Merkel A.Y."/>
            <person name="Slobodkin A.I."/>
        </authorList>
    </citation>
    <scope>NUCLEOTIDE SEQUENCE [LARGE SCALE GENOMIC DNA]</scope>
    <source>
        <strain evidence="7 8">SM250</strain>
    </source>
</reference>
<name>A0A5C7EIR0_9PROT</name>
<evidence type="ECO:0000259" key="6">
    <source>
        <dbReference type="Pfam" id="PF00724"/>
    </source>
</evidence>
<keyword evidence="4" id="KW-0521">NADP</keyword>
<dbReference type="SUPFAM" id="SSF51395">
    <property type="entry name" value="FMN-linked oxidoreductases"/>
    <property type="match status" value="1"/>
</dbReference>
<evidence type="ECO:0000256" key="3">
    <source>
        <dbReference type="ARBA" id="ARBA00022643"/>
    </source>
</evidence>
<comment type="caution">
    <text evidence="7">The sequence shown here is derived from an EMBL/GenBank/DDBJ whole genome shotgun (WGS) entry which is preliminary data.</text>
</comment>
<evidence type="ECO:0000313" key="8">
    <source>
        <dbReference type="Proteomes" id="UP000321201"/>
    </source>
</evidence>
<dbReference type="InterPro" id="IPR001155">
    <property type="entry name" value="OxRdtase_FMN_N"/>
</dbReference>